<dbReference type="Pfam" id="PF00440">
    <property type="entry name" value="TetR_N"/>
    <property type="match status" value="1"/>
</dbReference>
<dbReference type="EMBL" id="JAENHK010000010">
    <property type="protein sequence ID" value="MBK1896743.1"/>
    <property type="molecule type" value="Genomic_DNA"/>
</dbReference>
<comment type="caution">
    <text evidence="6">The sequence shown here is derived from an EMBL/GenBank/DDBJ whole genome shotgun (WGS) entry which is preliminary data.</text>
</comment>
<dbReference type="PRINTS" id="PR00455">
    <property type="entry name" value="HTHTETR"/>
</dbReference>
<dbReference type="InterPro" id="IPR009057">
    <property type="entry name" value="Homeodomain-like_sf"/>
</dbReference>
<reference evidence="7" key="1">
    <citation type="submission" date="2021-01" db="EMBL/GenBank/DDBJ databases">
        <title>Genome public.</title>
        <authorList>
            <person name="Liu C."/>
            <person name="Sun Q."/>
        </authorList>
    </citation>
    <scope>NUCLEOTIDE SEQUENCE [LARGE SCALE GENOMIC DNA]</scope>
    <source>
        <strain evidence="7">YIM B02567</strain>
    </source>
</reference>
<evidence type="ECO:0000256" key="2">
    <source>
        <dbReference type="ARBA" id="ARBA00023125"/>
    </source>
</evidence>
<dbReference type="RefSeq" id="WP_200246455.1">
    <property type="nucleotide sequence ID" value="NZ_JAENHK010000010.1"/>
</dbReference>
<proteinExistence type="predicted"/>
<gene>
    <name evidence="6" type="ORF">JHL15_13330</name>
</gene>
<feature type="DNA-binding region" description="H-T-H motif" evidence="4">
    <location>
        <begin position="24"/>
        <end position="43"/>
    </location>
</feature>
<keyword evidence="2 4" id="KW-0238">DNA-binding</keyword>
<dbReference type="InterPro" id="IPR036271">
    <property type="entry name" value="Tet_transcr_reg_TetR-rel_C_sf"/>
</dbReference>
<keyword evidence="3" id="KW-0804">Transcription</keyword>
<evidence type="ECO:0000313" key="7">
    <source>
        <dbReference type="Proteomes" id="UP000628669"/>
    </source>
</evidence>
<dbReference type="Proteomes" id="UP000628669">
    <property type="component" value="Unassembled WGS sequence"/>
</dbReference>
<feature type="domain" description="HTH tetR-type" evidence="5">
    <location>
        <begin position="1"/>
        <end position="61"/>
    </location>
</feature>
<accession>A0ABS1FWN3</accession>
<evidence type="ECO:0000256" key="4">
    <source>
        <dbReference type="PROSITE-ProRule" id="PRU00335"/>
    </source>
</evidence>
<dbReference type="SUPFAM" id="SSF48498">
    <property type="entry name" value="Tetracyclin repressor-like, C-terminal domain"/>
    <property type="match status" value="1"/>
</dbReference>
<organism evidence="6 7">
    <name type="scientific">Chryseobacterium paridis</name>
    <dbReference type="NCBI Taxonomy" id="2800328"/>
    <lineage>
        <taxon>Bacteria</taxon>
        <taxon>Pseudomonadati</taxon>
        <taxon>Bacteroidota</taxon>
        <taxon>Flavobacteriia</taxon>
        <taxon>Flavobacteriales</taxon>
        <taxon>Weeksellaceae</taxon>
        <taxon>Chryseobacterium group</taxon>
        <taxon>Chryseobacterium</taxon>
    </lineage>
</organism>
<dbReference type="PANTHER" id="PTHR47506:SF3">
    <property type="entry name" value="HTH-TYPE TRANSCRIPTIONAL REGULATOR LMRA"/>
    <property type="match status" value="1"/>
</dbReference>
<dbReference type="PROSITE" id="PS50977">
    <property type="entry name" value="HTH_TETR_2"/>
    <property type="match status" value="1"/>
</dbReference>
<dbReference type="Gene3D" id="1.10.357.10">
    <property type="entry name" value="Tetracycline Repressor, domain 2"/>
    <property type="match status" value="1"/>
</dbReference>
<keyword evidence="7" id="KW-1185">Reference proteome</keyword>
<name>A0ABS1FWN3_9FLAO</name>
<dbReference type="PANTHER" id="PTHR47506">
    <property type="entry name" value="TRANSCRIPTIONAL REGULATORY PROTEIN"/>
    <property type="match status" value="1"/>
</dbReference>
<sequence>MNTKDRIMETADKLFYFQGYQTTGINQIIDEANVAKGSLYNHFPSKKDLGHAYVKQSSDQWFKGLEKELELWSDPAEKLLAIFSFLEKYAKINQFNGCRLINILTEVTDQDDQITEMVVAHKQRFRELLYQITTKIDIGVMQAREVSDTIYLLYEAATVDSKIFKDDWPIQLARKNAEQFLNQNKMPNNQ</sequence>
<dbReference type="SUPFAM" id="SSF46689">
    <property type="entry name" value="Homeodomain-like"/>
    <property type="match status" value="1"/>
</dbReference>
<evidence type="ECO:0000256" key="3">
    <source>
        <dbReference type="ARBA" id="ARBA00023163"/>
    </source>
</evidence>
<dbReference type="InterPro" id="IPR001647">
    <property type="entry name" value="HTH_TetR"/>
</dbReference>
<protein>
    <submittedName>
        <fullName evidence="6">TetR/AcrR family transcriptional regulator</fullName>
    </submittedName>
</protein>
<evidence type="ECO:0000256" key="1">
    <source>
        <dbReference type="ARBA" id="ARBA00023015"/>
    </source>
</evidence>
<evidence type="ECO:0000313" key="6">
    <source>
        <dbReference type="EMBL" id="MBK1896743.1"/>
    </source>
</evidence>
<evidence type="ECO:0000259" key="5">
    <source>
        <dbReference type="PROSITE" id="PS50977"/>
    </source>
</evidence>
<keyword evidence="1" id="KW-0805">Transcription regulation</keyword>